<accession>A0A9P6T9L9</accession>
<dbReference type="EMBL" id="MU167341">
    <property type="protein sequence ID" value="KAG0142673.1"/>
    <property type="molecule type" value="Genomic_DNA"/>
</dbReference>
<evidence type="ECO:0000313" key="2">
    <source>
        <dbReference type="EMBL" id="KAG0142673.1"/>
    </source>
</evidence>
<comment type="caution">
    <text evidence="2">The sequence shown here is derived from an EMBL/GenBank/DDBJ whole genome shotgun (WGS) entry which is preliminary data.</text>
</comment>
<dbReference type="Proteomes" id="UP000886653">
    <property type="component" value="Unassembled WGS sequence"/>
</dbReference>
<gene>
    <name evidence="2" type="ORF">CROQUDRAFT_49925</name>
</gene>
<proteinExistence type="predicted"/>
<evidence type="ECO:0000256" key="1">
    <source>
        <dbReference type="SAM" id="MobiDB-lite"/>
    </source>
</evidence>
<name>A0A9P6T9L9_9BASI</name>
<sequence>IMIELIPRRGNSAKFFPHHGFLGISPVFVAGLIRVDLSPDDCRATASKLSVRLRCYEEAVLHHHVGSQHRKHTDSDRIIGHRGKRITVVWETTEVVWRASETDNRVNNTSNMVKLGRFEANWKLVVPQSVTDIGSMTYKSWKTWWQVEAVIQGPGPNPTVVKSYHLNLRNFRRPPLLGNLTILDGATRELPVLYSISTPSHVACGDTVNISIAVGLLPSIQGAQIKVKKATVSLQRKMSIRTRSESPKPSRLRSTSMWDLKTGITSCMDSESISIKSSSKSRRRPWTATRPTLYPNPNANESTSISIIQTTETEAFVHSPDDLLEKPARWTASVTMTIPKPRSNYHYSIGDSCITKLASVRYFFTFQLLVKTSLVSKKVINLASSEVEFTGVPLSERLAALAKIEGLTNKNAHLG</sequence>
<protein>
    <submittedName>
        <fullName evidence="2">Uncharacterized protein</fullName>
    </submittedName>
</protein>
<reference evidence="2" key="1">
    <citation type="submission" date="2013-11" db="EMBL/GenBank/DDBJ databases">
        <title>Genome sequence of the fusiform rust pathogen reveals effectors for host alternation and coevolution with pine.</title>
        <authorList>
            <consortium name="DOE Joint Genome Institute"/>
            <person name="Smith K."/>
            <person name="Pendleton A."/>
            <person name="Kubisiak T."/>
            <person name="Anderson C."/>
            <person name="Salamov A."/>
            <person name="Aerts A."/>
            <person name="Riley R."/>
            <person name="Clum A."/>
            <person name="Lindquist E."/>
            <person name="Ence D."/>
            <person name="Campbell M."/>
            <person name="Kronenberg Z."/>
            <person name="Feau N."/>
            <person name="Dhillon B."/>
            <person name="Hamelin R."/>
            <person name="Burleigh J."/>
            <person name="Smith J."/>
            <person name="Yandell M."/>
            <person name="Nelson C."/>
            <person name="Grigoriev I."/>
            <person name="Davis J."/>
        </authorList>
    </citation>
    <scope>NUCLEOTIDE SEQUENCE</scope>
    <source>
        <strain evidence="2">G11</strain>
    </source>
</reference>
<dbReference type="OrthoDB" id="3230530at2759"/>
<evidence type="ECO:0000313" key="3">
    <source>
        <dbReference type="Proteomes" id="UP000886653"/>
    </source>
</evidence>
<keyword evidence="3" id="KW-1185">Reference proteome</keyword>
<dbReference type="AlphaFoldDB" id="A0A9P6T9L9"/>
<organism evidence="2 3">
    <name type="scientific">Cronartium quercuum f. sp. fusiforme G11</name>
    <dbReference type="NCBI Taxonomy" id="708437"/>
    <lineage>
        <taxon>Eukaryota</taxon>
        <taxon>Fungi</taxon>
        <taxon>Dikarya</taxon>
        <taxon>Basidiomycota</taxon>
        <taxon>Pucciniomycotina</taxon>
        <taxon>Pucciniomycetes</taxon>
        <taxon>Pucciniales</taxon>
        <taxon>Coleosporiaceae</taxon>
        <taxon>Cronartium</taxon>
    </lineage>
</organism>
<feature type="non-terminal residue" evidence="2">
    <location>
        <position position="1"/>
    </location>
</feature>
<feature type="region of interest" description="Disordered" evidence="1">
    <location>
        <begin position="271"/>
        <end position="295"/>
    </location>
</feature>